<evidence type="ECO:0008006" key="4">
    <source>
        <dbReference type="Google" id="ProtNLM"/>
    </source>
</evidence>
<dbReference type="RefSeq" id="WP_242159516.1">
    <property type="nucleotide sequence ID" value="NZ_CP131914.1"/>
</dbReference>
<evidence type="ECO:0000313" key="3">
    <source>
        <dbReference type="Proteomes" id="UP001430647"/>
    </source>
</evidence>
<reference evidence="2" key="3">
    <citation type="submission" date="2023-08" db="EMBL/GenBank/DDBJ databases">
        <title>Complete genome sequence of Xanthomonas indica.</title>
        <authorList>
            <person name="Patil P.B."/>
            <person name="Rana R."/>
        </authorList>
    </citation>
    <scope>NUCLEOTIDE SEQUENCE</scope>
    <source>
        <strain evidence="2">PPL560</strain>
    </source>
</reference>
<dbReference type="AlphaFoldDB" id="A0AAU8I8I0"/>
<reference evidence="1" key="2">
    <citation type="submission" date="2022-01" db="EMBL/GenBank/DDBJ databases">
        <authorList>
            <person name="Rana R."/>
            <person name="Patil P.B."/>
        </authorList>
    </citation>
    <scope>NUCLEOTIDE SEQUENCE</scope>
    <source>
        <strain evidence="1">PPL560</strain>
    </source>
</reference>
<dbReference type="KEGG" id="xin:Q7W82_04940"/>
<dbReference type="Proteomes" id="UP001430647">
    <property type="component" value="Unassembled WGS sequence"/>
</dbReference>
<accession>A0AAU8I8I0</accession>
<dbReference type="EMBL" id="CP131914">
    <property type="protein sequence ID" value="XCI81508.1"/>
    <property type="molecule type" value="Genomic_DNA"/>
</dbReference>
<reference evidence="1 3" key="1">
    <citation type="journal article" date="2022" name="Curr. Microbiol.">
        <title>Xanthomonas indica sp. nov., a Novel Member of Non-Pathogenic Xanthomonas Community from Healthy Rice Seeds.</title>
        <authorList>
            <person name="Rana R."/>
            <person name="Madhavan V.N."/>
            <person name="Saroha T."/>
            <person name="Bansal K."/>
            <person name="Kaur A."/>
            <person name="Sonti R.V."/>
            <person name="Patel H.K."/>
            <person name="Patil P.B."/>
        </authorList>
    </citation>
    <scope>NUCLEOTIDE SEQUENCE [LARGE SCALE GENOMIC DNA]</scope>
    <source>
        <strain evidence="1 3">PPL560</strain>
    </source>
</reference>
<keyword evidence="3" id="KW-1185">Reference proteome</keyword>
<gene>
    <name evidence="1" type="ORF">L3V74_07970</name>
    <name evidence="2" type="ORF">Q7W82_04940</name>
</gene>
<protein>
    <recommendedName>
        <fullName evidence="4">Class I SAM-dependent methyltransferase</fullName>
    </recommendedName>
</protein>
<dbReference type="EMBL" id="JAKJPQ010000006">
    <property type="protein sequence ID" value="MCI2261474.1"/>
    <property type="molecule type" value="Genomic_DNA"/>
</dbReference>
<sequence length="286" mass="32333">MTLFQLVKATLDVLYGEAKRIYGNETDVRISNAMAQLSAAYTNLLSRSRVPINYQDPVIRFAYVYKYVAAHGDYVYQSIELLHERAGGPFLPNRLRLTCIGGGPGSDLIAMLKFLSDSSGMEVEKVTCYLIDGEQAWADTWTELDDAFELPFRLSTNFQRIDVAQPGSWVDQRKFLDADIFTISYFVSEVMSLDQTGAVTDFWKTVFANAKSGALFCYIDNGADVFNDYFDNIWKASGLQPVITHDNVRMLPRYDEEKGHLGEFLGKFGQQPKLQSIVSIRILHKP</sequence>
<evidence type="ECO:0000313" key="1">
    <source>
        <dbReference type="EMBL" id="MCI2261474.1"/>
    </source>
</evidence>
<evidence type="ECO:0000313" key="2">
    <source>
        <dbReference type="EMBL" id="XCI81508.1"/>
    </source>
</evidence>
<proteinExistence type="predicted"/>
<organism evidence="2">
    <name type="scientific">Xanthomonas indica</name>
    <dbReference type="NCBI Taxonomy" id="2912242"/>
    <lineage>
        <taxon>Bacteria</taxon>
        <taxon>Pseudomonadati</taxon>
        <taxon>Pseudomonadota</taxon>
        <taxon>Gammaproteobacteria</taxon>
        <taxon>Lysobacterales</taxon>
        <taxon>Lysobacteraceae</taxon>
        <taxon>Xanthomonas</taxon>
    </lineage>
</organism>
<name>A0AAU8I8I0_9XANT</name>